<dbReference type="AlphaFoldDB" id="A0A9K3IW68"/>
<name>A0A9K3IW68_HELAN</name>
<accession>A0A9K3IW68</accession>
<reference evidence="1" key="1">
    <citation type="journal article" date="2017" name="Nature">
        <title>The sunflower genome provides insights into oil metabolism, flowering and Asterid evolution.</title>
        <authorList>
            <person name="Badouin H."/>
            <person name="Gouzy J."/>
            <person name="Grassa C.J."/>
            <person name="Murat F."/>
            <person name="Staton S.E."/>
            <person name="Cottret L."/>
            <person name="Lelandais-Briere C."/>
            <person name="Owens G.L."/>
            <person name="Carrere S."/>
            <person name="Mayjonade B."/>
            <person name="Legrand L."/>
            <person name="Gill N."/>
            <person name="Kane N.C."/>
            <person name="Bowers J.E."/>
            <person name="Hubner S."/>
            <person name="Bellec A."/>
            <person name="Berard A."/>
            <person name="Berges H."/>
            <person name="Blanchet N."/>
            <person name="Boniface M.C."/>
            <person name="Brunel D."/>
            <person name="Catrice O."/>
            <person name="Chaidir N."/>
            <person name="Claudel C."/>
            <person name="Donnadieu C."/>
            <person name="Faraut T."/>
            <person name="Fievet G."/>
            <person name="Helmstetter N."/>
            <person name="King M."/>
            <person name="Knapp S.J."/>
            <person name="Lai Z."/>
            <person name="Le Paslier M.C."/>
            <person name="Lippi Y."/>
            <person name="Lorenzon L."/>
            <person name="Mandel J.R."/>
            <person name="Marage G."/>
            <person name="Marchand G."/>
            <person name="Marquand E."/>
            <person name="Bret-Mestries E."/>
            <person name="Morien E."/>
            <person name="Nambeesan S."/>
            <person name="Nguyen T."/>
            <person name="Pegot-Espagnet P."/>
            <person name="Pouilly N."/>
            <person name="Raftis F."/>
            <person name="Sallet E."/>
            <person name="Schiex T."/>
            <person name="Thomas J."/>
            <person name="Vandecasteele C."/>
            <person name="Vares D."/>
            <person name="Vear F."/>
            <person name="Vautrin S."/>
            <person name="Crespi M."/>
            <person name="Mangin B."/>
            <person name="Burke J.M."/>
            <person name="Salse J."/>
            <person name="Munos S."/>
            <person name="Vincourt P."/>
            <person name="Rieseberg L.H."/>
            <person name="Langlade N.B."/>
        </authorList>
    </citation>
    <scope>NUCLEOTIDE SEQUENCE</scope>
    <source>
        <tissue evidence="1">Leaves</tissue>
    </source>
</reference>
<evidence type="ECO:0000313" key="2">
    <source>
        <dbReference type="Proteomes" id="UP000215914"/>
    </source>
</evidence>
<dbReference type="PANTHER" id="PTHR48054">
    <property type="entry name" value="RECEPTOR KINASE-LIKE PROTEIN XA21"/>
    <property type="match status" value="1"/>
</dbReference>
<protein>
    <submittedName>
        <fullName evidence="1">Non-specific serine/threonine protein kinase</fullName>
        <ecNumber evidence="1">2.7.11.1</ecNumber>
    </submittedName>
</protein>
<keyword evidence="1" id="KW-0723">Serine/threonine-protein kinase</keyword>
<dbReference type="FunFam" id="3.80.10.10:FF:000221">
    <property type="entry name" value="Leucine-rich repeat receptor-like protein kinase PXL1"/>
    <property type="match status" value="1"/>
</dbReference>
<keyword evidence="1" id="KW-0808">Transferase</keyword>
<dbReference type="PANTHER" id="PTHR48054:SF82">
    <property type="entry name" value="LRR RECEPTOR-LIKE SERINE_THREONINE-PROTEIN KINASE FLS2"/>
    <property type="match status" value="1"/>
</dbReference>
<dbReference type="SUPFAM" id="SSF52058">
    <property type="entry name" value="L domain-like"/>
    <property type="match status" value="1"/>
</dbReference>
<dbReference type="Proteomes" id="UP000215914">
    <property type="component" value="Unassembled WGS sequence"/>
</dbReference>
<dbReference type="EMBL" id="MNCJ02000320">
    <property type="protein sequence ID" value="KAF5804078.1"/>
    <property type="molecule type" value="Genomic_DNA"/>
</dbReference>
<dbReference type="GO" id="GO:0004674">
    <property type="term" value="F:protein serine/threonine kinase activity"/>
    <property type="evidence" value="ECO:0007669"/>
    <property type="project" value="UniProtKB-KW"/>
</dbReference>
<evidence type="ECO:0000313" key="1">
    <source>
        <dbReference type="EMBL" id="KAF5804078.1"/>
    </source>
</evidence>
<keyword evidence="1" id="KW-0418">Kinase</keyword>
<gene>
    <name evidence="1" type="ORF">HanXRQr2_Chr05g0193041</name>
</gene>
<dbReference type="Gramene" id="mRNA:HanXRQr2_Chr05g0193041">
    <property type="protein sequence ID" value="mRNA:HanXRQr2_Chr05g0193041"/>
    <property type="gene ID" value="HanXRQr2_Chr05g0193041"/>
</dbReference>
<dbReference type="Gene3D" id="3.80.10.10">
    <property type="entry name" value="Ribonuclease Inhibitor"/>
    <property type="match status" value="1"/>
</dbReference>
<comment type="caution">
    <text evidence="1">The sequence shown here is derived from an EMBL/GenBank/DDBJ whole genome shotgun (WGS) entry which is preliminary data.</text>
</comment>
<dbReference type="InterPro" id="IPR001611">
    <property type="entry name" value="Leu-rich_rpt"/>
</dbReference>
<dbReference type="EC" id="2.7.11.1" evidence="1"/>
<keyword evidence="2" id="KW-1185">Reference proteome</keyword>
<reference evidence="1" key="2">
    <citation type="submission" date="2020-06" db="EMBL/GenBank/DDBJ databases">
        <title>Helianthus annuus Genome sequencing and assembly Release 2.</title>
        <authorList>
            <person name="Gouzy J."/>
            <person name="Langlade N."/>
            <person name="Munos S."/>
        </authorList>
    </citation>
    <scope>NUCLEOTIDE SEQUENCE</scope>
    <source>
        <tissue evidence="1">Leaves</tissue>
    </source>
</reference>
<dbReference type="InterPro" id="IPR032675">
    <property type="entry name" value="LRR_dom_sf"/>
</dbReference>
<sequence length="141" mass="15600">MINLQTLAIYDTEISGLIPAELGLCTELRDLYLHMNRLTGPILHELGRLLKLTSLFLWGNSLTGSIPGDLSNCSSLIVLDVSANELSGEIPKELGLTLLLYNHIPNWNLQQLLQSNQNLDWETRYEIGVGSAQGLCNTPKI</sequence>
<dbReference type="InterPro" id="IPR052592">
    <property type="entry name" value="LRR-RLK"/>
</dbReference>
<proteinExistence type="predicted"/>
<dbReference type="Pfam" id="PF00560">
    <property type="entry name" value="LRR_1"/>
    <property type="match status" value="3"/>
</dbReference>
<organism evidence="1 2">
    <name type="scientific">Helianthus annuus</name>
    <name type="common">Common sunflower</name>
    <dbReference type="NCBI Taxonomy" id="4232"/>
    <lineage>
        <taxon>Eukaryota</taxon>
        <taxon>Viridiplantae</taxon>
        <taxon>Streptophyta</taxon>
        <taxon>Embryophyta</taxon>
        <taxon>Tracheophyta</taxon>
        <taxon>Spermatophyta</taxon>
        <taxon>Magnoliopsida</taxon>
        <taxon>eudicotyledons</taxon>
        <taxon>Gunneridae</taxon>
        <taxon>Pentapetalae</taxon>
        <taxon>asterids</taxon>
        <taxon>campanulids</taxon>
        <taxon>Asterales</taxon>
        <taxon>Asteraceae</taxon>
        <taxon>Asteroideae</taxon>
        <taxon>Heliantheae alliance</taxon>
        <taxon>Heliantheae</taxon>
        <taxon>Helianthus</taxon>
    </lineage>
</organism>